<reference evidence="1" key="2">
    <citation type="journal article" date="2021" name="Genome Biol. Evol.">
        <title>Developing a high-quality reference genome for a parasitic bivalve with doubly uniparental inheritance (Bivalvia: Unionida).</title>
        <authorList>
            <person name="Smith C.H."/>
        </authorList>
    </citation>
    <scope>NUCLEOTIDE SEQUENCE</scope>
    <source>
        <strain evidence="1">CHS0354</strain>
        <tissue evidence="1">Mantle</tissue>
    </source>
</reference>
<comment type="caution">
    <text evidence="1">The sequence shown here is derived from an EMBL/GenBank/DDBJ whole genome shotgun (WGS) entry which is preliminary data.</text>
</comment>
<proteinExistence type="predicted"/>
<reference evidence="1" key="1">
    <citation type="journal article" date="2021" name="Genome Biol. Evol.">
        <title>A High-Quality Reference Genome for a Parasitic Bivalve with Doubly Uniparental Inheritance (Bivalvia: Unionida).</title>
        <authorList>
            <person name="Smith C.H."/>
        </authorList>
    </citation>
    <scope>NUCLEOTIDE SEQUENCE</scope>
    <source>
        <strain evidence="1">CHS0354</strain>
    </source>
</reference>
<gene>
    <name evidence="1" type="ORF">CHS0354_038389</name>
</gene>
<sequence length="116" mass="13181">MVDIMVGYHQYVPGSLDSDPVSCILYRDALSCERANDAQIARINWDQSGTDYKGLPQSTCDMGTLCYISNGYQHYNVNNKTSSCFNYATDLLRYRGLCHSKIKINDRQIPKDIETL</sequence>
<name>A0AAE0S5Z1_9BIVA</name>
<organism evidence="1 2">
    <name type="scientific">Potamilus streckersoni</name>
    <dbReference type="NCBI Taxonomy" id="2493646"/>
    <lineage>
        <taxon>Eukaryota</taxon>
        <taxon>Metazoa</taxon>
        <taxon>Spiralia</taxon>
        <taxon>Lophotrochozoa</taxon>
        <taxon>Mollusca</taxon>
        <taxon>Bivalvia</taxon>
        <taxon>Autobranchia</taxon>
        <taxon>Heteroconchia</taxon>
        <taxon>Palaeoheterodonta</taxon>
        <taxon>Unionida</taxon>
        <taxon>Unionoidea</taxon>
        <taxon>Unionidae</taxon>
        <taxon>Ambleminae</taxon>
        <taxon>Lampsilini</taxon>
        <taxon>Potamilus</taxon>
    </lineage>
</organism>
<reference evidence="1" key="3">
    <citation type="submission" date="2023-05" db="EMBL/GenBank/DDBJ databases">
        <authorList>
            <person name="Smith C.H."/>
        </authorList>
    </citation>
    <scope>NUCLEOTIDE SEQUENCE</scope>
    <source>
        <strain evidence="1">CHS0354</strain>
        <tissue evidence="1">Mantle</tissue>
    </source>
</reference>
<accession>A0AAE0S5Z1</accession>
<dbReference type="AlphaFoldDB" id="A0AAE0S5Z1"/>
<protein>
    <submittedName>
        <fullName evidence="1">Uncharacterized protein</fullName>
    </submittedName>
</protein>
<evidence type="ECO:0000313" key="1">
    <source>
        <dbReference type="EMBL" id="KAK3585858.1"/>
    </source>
</evidence>
<evidence type="ECO:0000313" key="2">
    <source>
        <dbReference type="Proteomes" id="UP001195483"/>
    </source>
</evidence>
<dbReference type="Proteomes" id="UP001195483">
    <property type="component" value="Unassembled WGS sequence"/>
</dbReference>
<dbReference type="EMBL" id="JAEAOA010002240">
    <property type="protein sequence ID" value="KAK3585858.1"/>
    <property type="molecule type" value="Genomic_DNA"/>
</dbReference>
<keyword evidence="2" id="KW-1185">Reference proteome</keyword>